<dbReference type="AlphaFoldDB" id="A0A9P4N565"/>
<sequence length="159" mass="17297">MDVPAERAGQDVKSALEQMSGRPILGQVPLTPSRAGDGEQISPSWSDSDSRFAMVMIGAKNTVKGQGRKEERPLAQRSSARSPPVAQSEAAAQTSPGTLTWPGRDLSFWTSGPIWHPDTVLTAGDEPRALILWRTLITCITERDNGRHYHAHALEKSLT</sequence>
<feature type="region of interest" description="Disordered" evidence="1">
    <location>
        <begin position="1"/>
        <end position="103"/>
    </location>
</feature>
<name>A0A9P4N565_9PLEO</name>
<reference evidence="3" key="1">
    <citation type="journal article" date="2020" name="Stud. Mycol.">
        <title>101 Dothideomycetes genomes: A test case for predicting lifestyles and emergence of pathogens.</title>
        <authorList>
            <person name="Haridas S."/>
            <person name="Albert R."/>
            <person name="Binder M."/>
            <person name="Bloem J."/>
            <person name="LaButti K."/>
            <person name="Salamov A."/>
            <person name="Andreopoulos B."/>
            <person name="Baker S."/>
            <person name="Barry K."/>
            <person name="Bills G."/>
            <person name="Bluhm B."/>
            <person name="Cannon C."/>
            <person name="Castanera R."/>
            <person name="Culley D."/>
            <person name="Daum C."/>
            <person name="Ezra D."/>
            <person name="Gonzalez J."/>
            <person name="Henrissat B."/>
            <person name="Kuo A."/>
            <person name="Liang C."/>
            <person name="Lipzen A."/>
            <person name="Lutzoni F."/>
            <person name="Magnuson J."/>
            <person name="Mondo S."/>
            <person name="Nolan M."/>
            <person name="Ohm R."/>
            <person name="Pangilinan J."/>
            <person name="Park H.-J."/>
            <person name="Ramirez L."/>
            <person name="Alfaro M."/>
            <person name="Sun H."/>
            <person name="Tritt A."/>
            <person name="Yoshinaga Y."/>
            <person name="Zwiers L.-H."/>
            <person name="Turgeon B."/>
            <person name="Goodwin S."/>
            <person name="Spatafora J."/>
            <person name="Crous P."/>
            <person name="Grigoriev I."/>
        </authorList>
    </citation>
    <scope>NUCLEOTIDE SEQUENCE [LARGE SCALE GENOMIC DNA]</scope>
    <source>
        <strain evidence="3">CBS 304.66</strain>
    </source>
</reference>
<evidence type="ECO:0000313" key="2">
    <source>
        <dbReference type="EMBL" id="KAF2265723.1"/>
    </source>
</evidence>
<dbReference type="EMBL" id="ML986603">
    <property type="protein sequence ID" value="KAF2265723.1"/>
    <property type="molecule type" value="Genomic_DNA"/>
</dbReference>
<keyword evidence="3" id="KW-1185">Reference proteome</keyword>
<comment type="caution">
    <text evidence="2">The sequence shown here is derived from an EMBL/GenBank/DDBJ whole genome shotgun (WGS) entry which is preliminary data.</text>
</comment>
<gene>
    <name evidence="2" type="ORF">CC78DRAFT_578888</name>
</gene>
<proteinExistence type="predicted"/>
<evidence type="ECO:0000256" key="1">
    <source>
        <dbReference type="SAM" id="MobiDB-lite"/>
    </source>
</evidence>
<dbReference type="Proteomes" id="UP000800093">
    <property type="component" value="Unassembled WGS sequence"/>
</dbReference>
<feature type="compositionally biased region" description="Basic and acidic residues" evidence="1">
    <location>
        <begin position="1"/>
        <end position="10"/>
    </location>
</feature>
<organism evidence="2 3">
    <name type="scientific">Lojkania enalia</name>
    <dbReference type="NCBI Taxonomy" id="147567"/>
    <lineage>
        <taxon>Eukaryota</taxon>
        <taxon>Fungi</taxon>
        <taxon>Dikarya</taxon>
        <taxon>Ascomycota</taxon>
        <taxon>Pezizomycotina</taxon>
        <taxon>Dothideomycetes</taxon>
        <taxon>Pleosporomycetidae</taxon>
        <taxon>Pleosporales</taxon>
        <taxon>Pleosporales incertae sedis</taxon>
        <taxon>Lojkania</taxon>
    </lineage>
</organism>
<accession>A0A9P4N565</accession>
<evidence type="ECO:0000313" key="3">
    <source>
        <dbReference type="Proteomes" id="UP000800093"/>
    </source>
</evidence>
<protein>
    <submittedName>
        <fullName evidence="2">Uncharacterized protein</fullName>
    </submittedName>
</protein>